<protein>
    <submittedName>
        <fullName evidence="2">Limonene-1,2-epoxide hydrolase family protein</fullName>
    </submittedName>
</protein>
<evidence type="ECO:0000313" key="3">
    <source>
        <dbReference type="Proteomes" id="UP001595604"/>
    </source>
</evidence>
<dbReference type="Proteomes" id="UP001595604">
    <property type="component" value="Unassembled WGS sequence"/>
</dbReference>
<evidence type="ECO:0000313" key="2">
    <source>
        <dbReference type="EMBL" id="MFC3174554.1"/>
    </source>
</evidence>
<dbReference type="Pfam" id="PF07858">
    <property type="entry name" value="LEH"/>
    <property type="match status" value="1"/>
</dbReference>
<dbReference type="EMBL" id="JBHRTQ010000007">
    <property type="protein sequence ID" value="MFC3174554.1"/>
    <property type="molecule type" value="Genomic_DNA"/>
</dbReference>
<dbReference type="Gene3D" id="3.10.450.50">
    <property type="match status" value="1"/>
</dbReference>
<dbReference type="InterPro" id="IPR013100">
    <property type="entry name" value="LEH"/>
</dbReference>
<keyword evidence="2" id="KW-0378">Hydrolase</keyword>
<organism evidence="2 3">
    <name type="scientific">Novosphingobium bradum</name>
    <dbReference type="NCBI Taxonomy" id="1737444"/>
    <lineage>
        <taxon>Bacteria</taxon>
        <taxon>Pseudomonadati</taxon>
        <taxon>Pseudomonadota</taxon>
        <taxon>Alphaproteobacteria</taxon>
        <taxon>Sphingomonadales</taxon>
        <taxon>Sphingomonadaceae</taxon>
        <taxon>Novosphingobium</taxon>
    </lineage>
</organism>
<sequence length="120" mass="13192">MGNSERVLAYIRAWEEKSVEDILARMTPDAVWQNTGLPDAIGHDAIRAVAAAFLGDAEVVEFTVHAIAETADGKVFTERTDRFEGPRGNFVIPVNGVFEFSGDLICAWRDYFDPGPFKAG</sequence>
<comment type="caution">
    <text evidence="2">The sequence shown here is derived from an EMBL/GenBank/DDBJ whole genome shotgun (WGS) entry which is preliminary data.</text>
</comment>
<feature type="domain" description="Limonene-1,2-epoxide hydrolase" evidence="1">
    <location>
        <begin position="5"/>
        <end position="113"/>
    </location>
</feature>
<accession>A0ABV7ISJ1</accession>
<name>A0ABV7ISJ1_9SPHN</name>
<gene>
    <name evidence="2" type="ORF">ACFOD9_09840</name>
</gene>
<reference evidence="3" key="1">
    <citation type="journal article" date="2019" name="Int. J. Syst. Evol. Microbiol.">
        <title>The Global Catalogue of Microorganisms (GCM) 10K type strain sequencing project: providing services to taxonomists for standard genome sequencing and annotation.</title>
        <authorList>
            <consortium name="The Broad Institute Genomics Platform"/>
            <consortium name="The Broad Institute Genome Sequencing Center for Infectious Disease"/>
            <person name="Wu L."/>
            <person name="Ma J."/>
        </authorList>
    </citation>
    <scope>NUCLEOTIDE SEQUENCE [LARGE SCALE GENOMIC DNA]</scope>
    <source>
        <strain evidence="3">KCTC 42984</strain>
    </source>
</reference>
<dbReference type="GO" id="GO:0016787">
    <property type="term" value="F:hydrolase activity"/>
    <property type="evidence" value="ECO:0007669"/>
    <property type="project" value="UniProtKB-KW"/>
</dbReference>
<proteinExistence type="predicted"/>
<evidence type="ECO:0000259" key="1">
    <source>
        <dbReference type="Pfam" id="PF07858"/>
    </source>
</evidence>
<dbReference type="InterPro" id="IPR032710">
    <property type="entry name" value="NTF2-like_dom_sf"/>
</dbReference>
<keyword evidence="3" id="KW-1185">Reference proteome</keyword>
<dbReference type="SUPFAM" id="SSF54427">
    <property type="entry name" value="NTF2-like"/>
    <property type="match status" value="1"/>
</dbReference>
<dbReference type="RefSeq" id="WP_379509903.1">
    <property type="nucleotide sequence ID" value="NZ_JBHRTQ010000007.1"/>
</dbReference>